<dbReference type="Proteomes" id="UP000799766">
    <property type="component" value="Unassembled WGS sequence"/>
</dbReference>
<organism evidence="1 2">
    <name type="scientific">Lineolata rhizophorae</name>
    <dbReference type="NCBI Taxonomy" id="578093"/>
    <lineage>
        <taxon>Eukaryota</taxon>
        <taxon>Fungi</taxon>
        <taxon>Dikarya</taxon>
        <taxon>Ascomycota</taxon>
        <taxon>Pezizomycotina</taxon>
        <taxon>Dothideomycetes</taxon>
        <taxon>Dothideomycetes incertae sedis</taxon>
        <taxon>Lineolatales</taxon>
        <taxon>Lineolataceae</taxon>
        <taxon>Lineolata</taxon>
    </lineage>
</organism>
<protein>
    <submittedName>
        <fullName evidence="1">Uncharacterized protein</fullName>
    </submittedName>
</protein>
<keyword evidence="2" id="KW-1185">Reference proteome</keyword>
<accession>A0A6A6NYE8</accession>
<gene>
    <name evidence="1" type="ORF">BDY21DRAFT_54350</name>
</gene>
<dbReference type="AlphaFoldDB" id="A0A6A6NYE8"/>
<sequence length="214" mass="23784">MEPQHRGLTTWAPAGGRARLIKRPHATAMSMSSPARRLKMLRPVYNEYLGTHTPPAPSQAHPPPAHGSELYTFLSPFLCFLSFLWQSRLDASAPPRPKHELRPVALCDRLPRPAAIARRLALSSRRAARGWSPLTRYVLHGPASLFCPPPVSGRPPAAVTHYLLLLLLPPAPHRCCYCRRCRRRGCVGGPSRGALIEIFRLKHTPPPTKNRCGN</sequence>
<reference evidence="1" key="1">
    <citation type="journal article" date="2020" name="Stud. Mycol.">
        <title>101 Dothideomycetes genomes: a test case for predicting lifestyles and emergence of pathogens.</title>
        <authorList>
            <person name="Haridas S."/>
            <person name="Albert R."/>
            <person name="Binder M."/>
            <person name="Bloem J."/>
            <person name="Labutti K."/>
            <person name="Salamov A."/>
            <person name="Andreopoulos B."/>
            <person name="Baker S."/>
            <person name="Barry K."/>
            <person name="Bills G."/>
            <person name="Bluhm B."/>
            <person name="Cannon C."/>
            <person name="Castanera R."/>
            <person name="Culley D."/>
            <person name="Daum C."/>
            <person name="Ezra D."/>
            <person name="Gonzalez J."/>
            <person name="Henrissat B."/>
            <person name="Kuo A."/>
            <person name="Liang C."/>
            <person name="Lipzen A."/>
            <person name="Lutzoni F."/>
            <person name="Magnuson J."/>
            <person name="Mondo S."/>
            <person name="Nolan M."/>
            <person name="Ohm R."/>
            <person name="Pangilinan J."/>
            <person name="Park H.-J."/>
            <person name="Ramirez L."/>
            <person name="Alfaro M."/>
            <person name="Sun H."/>
            <person name="Tritt A."/>
            <person name="Yoshinaga Y."/>
            <person name="Zwiers L.-H."/>
            <person name="Turgeon B."/>
            <person name="Goodwin S."/>
            <person name="Spatafora J."/>
            <person name="Crous P."/>
            <person name="Grigoriev I."/>
        </authorList>
    </citation>
    <scope>NUCLEOTIDE SEQUENCE</scope>
    <source>
        <strain evidence="1">ATCC 16933</strain>
    </source>
</reference>
<evidence type="ECO:0000313" key="2">
    <source>
        <dbReference type="Proteomes" id="UP000799766"/>
    </source>
</evidence>
<dbReference type="EMBL" id="MU001683">
    <property type="protein sequence ID" value="KAF2456598.1"/>
    <property type="molecule type" value="Genomic_DNA"/>
</dbReference>
<evidence type="ECO:0000313" key="1">
    <source>
        <dbReference type="EMBL" id="KAF2456598.1"/>
    </source>
</evidence>
<name>A0A6A6NYE8_9PEZI</name>
<proteinExistence type="predicted"/>